<gene>
    <name evidence="2" type="ORF">VE01_06379</name>
</gene>
<feature type="compositionally biased region" description="Basic residues" evidence="1">
    <location>
        <begin position="1"/>
        <end position="18"/>
    </location>
</feature>
<dbReference type="AlphaFoldDB" id="A0A1B8GG87"/>
<feature type="region of interest" description="Disordered" evidence="1">
    <location>
        <begin position="1"/>
        <end position="31"/>
    </location>
</feature>
<reference evidence="2 3" key="1">
    <citation type="submission" date="2016-03" db="EMBL/GenBank/DDBJ databases">
        <title>Comparative genomics of Pseudogymnoascus destructans, the fungus causing white-nose syndrome of bats.</title>
        <authorList>
            <person name="Palmer J.M."/>
            <person name="Drees K.P."/>
            <person name="Foster J.T."/>
            <person name="Lindner D.L."/>
        </authorList>
    </citation>
    <scope>NUCLEOTIDE SEQUENCE [LARGE SCALE GENOMIC DNA]</scope>
    <source>
        <strain evidence="2 3">UAMH 10579</strain>
    </source>
</reference>
<feature type="compositionally biased region" description="Basic and acidic residues" evidence="1">
    <location>
        <begin position="19"/>
        <end position="31"/>
    </location>
</feature>
<evidence type="ECO:0000313" key="3">
    <source>
        <dbReference type="Proteomes" id="UP000091956"/>
    </source>
</evidence>
<dbReference type="OrthoDB" id="3440341at2759"/>
<dbReference type="EMBL" id="KV460240">
    <property type="protein sequence ID" value="OBT94836.1"/>
    <property type="molecule type" value="Genomic_DNA"/>
</dbReference>
<dbReference type="GeneID" id="28839765"/>
<evidence type="ECO:0000313" key="2">
    <source>
        <dbReference type="EMBL" id="OBT94836.1"/>
    </source>
</evidence>
<organism evidence="2 3">
    <name type="scientific">Pseudogymnoascus verrucosus</name>
    <dbReference type="NCBI Taxonomy" id="342668"/>
    <lineage>
        <taxon>Eukaryota</taxon>
        <taxon>Fungi</taxon>
        <taxon>Dikarya</taxon>
        <taxon>Ascomycota</taxon>
        <taxon>Pezizomycotina</taxon>
        <taxon>Leotiomycetes</taxon>
        <taxon>Thelebolales</taxon>
        <taxon>Thelebolaceae</taxon>
        <taxon>Pseudogymnoascus</taxon>
    </lineage>
</organism>
<keyword evidence="3" id="KW-1185">Reference proteome</keyword>
<protein>
    <submittedName>
        <fullName evidence="2">Uncharacterized protein</fullName>
    </submittedName>
</protein>
<name>A0A1B8GG87_9PEZI</name>
<accession>A0A1B8GG87</accession>
<evidence type="ECO:0000256" key="1">
    <source>
        <dbReference type="SAM" id="MobiDB-lite"/>
    </source>
</evidence>
<dbReference type="RefSeq" id="XP_018128569.1">
    <property type="nucleotide sequence ID" value="XM_018275827.2"/>
</dbReference>
<proteinExistence type="predicted"/>
<reference evidence="3" key="2">
    <citation type="journal article" date="2018" name="Nat. Commun.">
        <title>Extreme sensitivity to ultraviolet light in the fungal pathogen causing white-nose syndrome of bats.</title>
        <authorList>
            <person name="Palmer J.M."/>
            <person name="Drees K.P."/>
            <person name="Foster J.T."/>
            <person name="Lindner D.L."/>
        </authorList>
    </citation>
    <scope>NUCLEOTIDE SEQUENCE [LARGE SCALE GENOMIC DNA]</scope>
    <source>
        <strain evidence="3">UAMH 10579</strain>
    </source>
</reference>
<sequence length="202" mass="22559">MATLHTHKHRASRRRRREKSREGKSGHPLMRDYEDDVAKCRESAQSNAVAALATAHTDLLTKVGAVKTTNTTLLSTLQTQFSALLLPLNDTEIATTGNATRGVSEQIESFRAQLAAGERELKRLWGLWDEAQGEIEKLGREGGGGVMKGWEEEVRDRIGGMEREVEEAGREAVRGMGEAEKEIDKKLRDEQAKLVAMMFREE</sequence>
<dbReference type="Proteomes" id="UP000091956">
    <property type="component" value="Unassembled WGS sequence"/>
</dbReference>